<organism evidence="1 2">
    <name type="scientific">Kingdonia uniflora</name>
    <dbReference type="NCBI Taxonomy" id="39325"/>
    <lineage>
        <taxon>Eukaryota</taxon>
        <taxon>Viridiplantae</taxon>
        <taxon>Streptophyta</taxon>
        <taxon>Embryophyta</taxon>
        <taxon>Tracheophyta</taxon>
        <taxon>Spermatophyta</taxon>
        <taxon>Magnoliopsida</taxon>
        <taxon>Ranunculales</taxon>
        <taxon>Circaeasteraceae</taxon>
        <taxon>Kingdonia</taxon>
    </lineage>
</organism>
<evidence type="ECO:0000313" key="1">
    <source>
        <dbReference type="EMBL" id="KAF6155173.1"/>
    </source>
</evidence>
<comment type="caution">
    <text evidence="1">The sequence shown here is derived from an EMBL/GenBank/DDBJ whole genome shotgun (WGS) entry which is preliminary data.</text>
</comment>
<name>A0A7J7MJW1_9MAGN</name>
<protein>
    <submittedName>
        <fullName evidence="1">Uncharacterized protein</fullName>
    </submittedName>
</protein>
<gene>
    <name evidence="1" type="ORF">GIB67_019699</name>
</gene>
<feature type="non-terminal residue" evidence="1">
    <location>
        <position position="1"/>
    </location>
</feature>
<proteinExistence type="predicted"/>
<dbReference type="OrthoDB" id="17098at2759"/>
<reference evidence="1 2" key="1">
    <citation type="journal article" date="2020" name="IScience">
        <title>Genome Sequencing of the Endangered Kingdonia uniflora (Circaeasteraceae, Ranunculales) Reveals Potential Mechanisms of Evolutionary Specialization.</title>
        <authorList>
            <person name="Sun Y."/>
            <person name="Deng T."/>
            <person name="Zhang A."/>
            <person name="Moore M.J."/>
            <person name="Landis J.B."/>
            <person name="Lin N."/>
            <person name="Zhang H."/>
            <person name="Zhang X."/>
            <person name="Huang J."/>
            <person name="Zhang X."/>
            <person name="Sun H."/>
            <person name="Wang H."/>
        </authorList>
    </citation>
    <scope>NUCLEOTIDE SEQUENCE [LARGE SCALE GENOMIC DNA]</scope>
    <source>
        <strain evidence="1">TB1705</strain>
        <tissue evidence="1">Leaf</tissue>
    </source>
</reference>
<keyword evidence="2" id="KW-1185">Reference proteome</keyword>
<dbReference type="Proteomes" id="UP000541444">
    <property type="component" value="Unassembled WGS sequence"/>
</dbReference>
<dbReference type="EMBL" id="JACGCM010001428">
    <property type="protein sequence ID" value="KAF6155173.1"/>
    <property type="molecule type" value="Genomic_DNA"/>
</dbReference>
<dbReference type="AlphaFoldDB" id="A0A7J7MJW1"/>
<sequence length="87" mass="9658">MLRIRPTSSLFFQILCNGPGTCVPGLITFFFKEKIALLKSPVPFFKNWPSLAIEYECILKGGLLKKNLATANDKICGIKKVNTVLVV</sequence>
<accession>A0A7J7MJW1</accession>
<evidence type="ECO:0000313" key="2">
    <source>
        <dbReference type="Proteomes" id="UP000541444"/>
    </source>
</evidence>